<organism evidence="1 2">
    <name type="scientific">Actinokineospora guangxiensis</name>
    <dbReference type="NCBI Taxonomy" id="1490288"/>
    <lineage>
        <taxon>Bacteria</taxon>
        <taxon>Bacillati</taxon>
        <taxon>Actinomycetota</taxon>
        <taxon>Actinomycetes</taxon>
        <taxon>Pseudonocardiales</taxon>
        <taxon>Pseudonocardiaceae</taxon>
        <taxon>Actinokineospora</taxon>
    </lineage>
</organism>
<comment type="caution">
    <text evidence="1">The sequence shown here is derived from an EMBL/GenBank/DDBJ whole genome shotgun (WGS) entry which is preliminary data.</text>
</comment>
<reference evidence="2" key="1">
    <citation type="journal article" date="2019" name="Int. J. Syst. Evol. Microbiol.">
        <title>The Global Catalogue of Microorganisms (GCM) 10K type strain sequencing project: providing services to taxonomists for standard genome sequencing and annotation.</title>
        <authorList>
            <consortium name="The Broad Institute Genomics Platform"/>
            <consortium name="The Broad Institute Genome Sequencing Center for Infectious Disease"/>
            <person name="Wu L."/>
            <person name="Ma J."/>
        </authorList>
    </citation>
    <scope>NUCLEOTIDE SEQUENCE [LARGE SCALE GENOMIC DNA]</scope>
    <source>
        <strain evidence="2">CCUG 59778</strain>
    </source>
</reference>
<proteinExistence type="predicted"/>
<protein>
    <submittedName>
        <fullName evidence="1">Uncharacterized protein</fullName>
    </submittedName>
</protein>
<dbReference type="RefSeq" id="WP_378243917.1">
    <property type="nucleotide sequence ID" value="NZ_JBHSKF010000002.1"/>
</dbReference>
<name>A0ABW0EFM6_9PSEU</name>
<sequence>MTPTERAERFWTSWHEVLPTIAAALGDREPQRVEQLLCDLVAELHPDLHFALERGERAIYAFVVTGQEDPELRPVTDAWKAAAPPDDAIWEFHDSVPPVPDPTLVTVNIGQHRVSLADVRVHAQVDGDVIDVAVHHPLLSELAPDMRQAMTFMPLDATLGERVAGKRLRRVETAEQEPEDTIGLLELRDLVRGLPS</sequence>
<gene>
    <name evidence="1" type="ORF">ACFPM7_03980</name>
</gene>
<dbReference type="Proteomes" id="UP001596157">
    <property type="component" value="Unassembled WGS sequence"/>
</dbReference>
<evidence type="ECO:0000313" key="2">
    <source>
        <dbReference type="Proteomes" id="UP001596157"/>
    </source>
</evidence>
<keyword evidence="2" id="KW-1185">Reference proteome</keyword>
<evidence type="ECO:0000313" key="1">
    <source>
        <dbReference type="EMBL" id="MFC5286197.1"/>
    </source>
</evidence>
<accession>A0ABW0EFM6</accession>
<dbReference type="EMBL" id="JBHSKF010000002">
    <property type="protein sequence ID" value="MFC5286197.1"/>
    <property type="molecule type" value="Genomic_DNA"/>
</dbReference>